<dbReference type="HAMAP" id="MF_00147_B">
    <property type="entry name" value="TIM_B"/>
    <property type="match status" value="1"/>
</dbReference>
<dbReference type="PANTHER" id="PTHR21139:SF42">
    <property type="entry name" value="TRIOSEPHOSPHATE ISOMERASE"/>
    <property type="match status" value="1"/>
</dbReference>
<dbReference type="Proteomes" id="UP000243924">
    <property type="component" value="Chromosome I"/>
</dbReference>
<feature type="binding site" evidence="8">
    <location>
        <position position="212"/>
    </location>
    <ligand>
        <name>substrate</name>
    </ligand>
</feature>
<comment type="catalytic activity">
    <reaction evidence="8 9">
        <text>D-glyceraldehyde 3-phosphate = dihydroxyacetone phosphate</text>
        <dbReference type="Rhea" id="RHEA:18585"/>
        <dbReference type="ChEBI" id="CHEBI:57642"/>
        <dbReference type="ChEBI" id="CHEBI:59776"/>
        <dbReference type="EC" id="5.3.1.1"/>
    </reaction>
</comment>
<proteinExistence type="inferred from homology"/>
<evidence type="ECO:0000256" key="7">
    <source>
        <dbReference type="ARBA" id="ARBA00023235"/>
    </source>
</evidence>
<comment type="subunit">
    <text evidence="8 9">Homodimer.</text>
</comment>
<organism evidence="10 11">
    <name type="scientific">Halopseudomonas salegens</name>
    <dbReference type="NCBI Taxonomy" id="1434072"/>
    <lineage>
        <taxon>Bacteria</taxon>
        <taxon>Pseudomonadati</taxon>
        <taxon>Pseudomonadota</taxon>
        <taxon>Gammaproteobacteria</taxon>
        <taxon>Pseudomonadales</taxon>
        <taxon>Pseudomonadaceae</taxon>
        <taxon>Halopseudomonas</taxon>
    </lineage>
</organism>
<dbReference type="PROSITE" id="PS51440">
    <property type="entry name" value="TIM_2"/>
    <property type="match status" value="1"/>
</dbReference>
<dbReference type="GO" id="GO:0019563">
    <property type="term" value="P:glycerol catabolic process"/>
    <property type="evidence" value="ECO:0007669"/>
    <property type="project" value="TreeGrafter"/>
</dbReference>
<sequence>MRRPLVAGNWKMHGTRQSVDRLLDELCREDWPEQVDLMIAPPALYIERCLSALASTPLRLAGQTSAWQAEPGALTGEISPAQLRDAGCEYVLVGHSERRSLFAETDESICRKFAAALACGLRPVLCVGETREQRDAGATAEVVGSQLQAVLDVFGVGGLAQGVIAYEPVWAIGTGLTASPDQAQDVHAMVRARLALLDDEQAQAVQIVYGGSVKADNAEELFAMPDIDGGLVGGASLNAEEFGAIARAAGKAS</sequence>
<evidence type="ECO:0000256" key="6">
    <source>
        <dbReference type="ARBA" id="ARBA00023152"/>
    </source>
</evidence>
<dbReference type="PROSITE" id="PS00171">
    <property type="entry name" value="TIM_1"/>
    <property type="match status" value="1"/>
</dbReference>
<dbReference type="GO" id="GO:0005829">
    <property type="term" value="C:cytosol"/>
    <property type="evidence" value="ECO:0007669"/>
    <property type="project" value="TreeGrafter"/>
</dbReference>
<dbReference type="OrthoDB" id="9809429at2"/>
<comment type="pathway">
    <text evidence="2">Carbohydrate metabolism; erythritol degradation.</text>
</comment>
<evidence type="ECO:0000256" key="9">
    <source>
        <dbReference type="RuleBase" id="RU363013"/>
    </source>
</evidence>
<dbReference type="EMBL" id="LT629787">
    <property type="protein sequence ID" value="SDU38226.1"/>
    <property type="molecule type" value="Genomic_DNA"/>
</dbReference>
<dbReference type="GO" id="GO:0006096">
    <property type="term" value="P:glycolytic process"/>
    <property type="evidence" value="ECO:0007669"/>
    <property type="project" value="UniProtKB-UniRule"/>
</dbReference>
<feature type="binding site" evidence="8">
    <location>
        <position position="173"/>
    </location>
    <ligand>
        <name>substrate</name>
    </ligand>
</feature>
<dbReference type="InterPro" id="IPR013785">
    <property type="entry name" value="Aldolase_TIM"/>
</dbReference>
<evidence type="ECO:0000256" key="8">
    <source>
        <dbReference type="HAMAP-Rule" id="MF_00147"/>
    </source>
</evidence>
<keyword evidence="7 8" id="KW-0413">Isomerase</keyword>
<protein>
    <recommendedName>
        <fullName evidence="8 9">Triosephosphate isomerase</fullName>
        <shortName evidence="8">TIM</shortName>
        <shortName evidence="8">TPI</shortName>
        <ecNumber evidence="8 9">5.3.1.1</ecNumber>
    </recommendedName>
    <alternativeName>
        <fullName evidence="8">Triose-phosphate isomerase</fullName>
    </alternativeName>
</protein>
<evidence type="ECO:0000256" key="1">
    <source>
        <dbReference type="ARBA" id="ARBA00004680"/>
    </source>
</evidence>
<dbReference type="InterPro" id="IPR020861">
    <property type="entry name" value="Triosephosphate_isomerase_AS"/>
</dbReference>
<dbReference type="SUPFAM" id="SSF51351">
    <property type="entry name" value="Triosephosphate isomerase (TIM)"/>
    <property type="match status" value="1"/>
</dbReference>
<dbReference type="AlphaFoldDB" id="A0A1H2I2V6"/>
<evidence type="ECO:0000256" key="2">
    <source>
        <dbReference type="ARBA" id="ARBA00004939"/>
    </source>
</evidence>
<comment type="function">
    <text evidence="8">Involved in the gluconeogenesis. Catalyzes stereospecifically the conversion of dihydroxyacetone phosphate (DHAP) to D-glyceraldehyde-3-phosphate (G3P).</text>
</comment>
<dbReference type="EC" id="5.3.1.1" evidence="8 9"/>
<dbReference type="InterPro" id="IPR000652">
    <property type="entry name" value="Triosephosphate_isomerase"/>
</dbReference>
<keyword evidence="5 8" id="KW-0963">Cytoplasm</keyword>
<reference evidence="11" key="1">
    <citation type="submission" date="2016-10" db="EMBL/GenBank/DDBJ databases">
        <authorList>
            <person name="Varghese N."/>
            <person name="Submissions S."/>
        </authorList>
    </citation>
    <scope>NUCLEOTIDE SEQUENCE [LARGE SCALE GENOMIC DNA]</scope>
    <source>
        <strain evidence="11">CECT 8338</strain>
    </source>
</reference>
<dbReference type="Gene3D" id="3.20.20.70">
    <property type="entry name" value="Aldolase class I"/>
    <property type="match status" value="1"/>
</dbReference>
<keyword evidence="4 8" id="KW-0312">Gluconeogenesis</keyword>
<dbReference type="Pfam" id="PF00121">
    <property type="entry name" value="TIM"/>
    <property type="match status" value="1"/>
</dbReference>
<keyword evidence="11" id="KW-1185">Reference proteome</keyword>
<evidence type="ECO:0000256" key="5">
    <source>
        <dbReference type="ARBA" id="ARBA00022490"/>
    </source>
</evidence>
<feature type="active site" description="Electrophile" evidence="8">
    <location>
        <position position="95"/>
    </location>
</feature>
<dbReference type="FunFam" id="3.20.20.70:FF:000016">
    <property type="entry name" value="Triosephosphate isomerase"/>
    <property type="match status" value="1"/>
</dbReference>
<feature type="active site" description="Proton acceptor" evidence="8">
    <location>
        <position position="167"/>
    </location>
</feature>
<dbReference type="UniPathway" id="UPA00109">
    <property type="reaction ID" value="UER00189"/>
</dbReference>
<feature type="binding site" evidence="8">
    <location>
        <begin position="233"/>
        <end position="234"/>
    </location>
    <ligand>
        <name>substrate</name>
    </ligand>
</feature>
<dbReference type="GO" id="GO:0004807">
    <property type="term" value="F:triose-phosphate isomerase activity"/>
    <property type="evidence" value="ECO:0007669"/>
    <property type="project" value="UniProtKB-UniRule"/>
</dbReference>
<dbReference type="InterPro" id="IPR035990">
    <property type="entry name" value="TIM_sf"/>
</dbReference>
<feature type="binding site" evidence="8">
    <location>
        <begin position="9"/>
        <end position="11"/>
    </location>
    <ligand>
        <name>substrate</name>
    </ligand>
</feature>
<gene>
    <name evidence="8" type="primary">tpiA</name>
    <name evidence="10" type="ORF">SAMN05216210_3497</name>
</gene>
<dbReference type="UniPathway" id="UPA00138"/>
<comment type="subcellular location">
    <subcellularLocation>
        <location evidence="8 9">Cytoplasm</location>
    </subcellularLocation>
</comment>
<dbReference type="PANTHER" id="PTHR21139">
    <property type="entry name" value="TRIOSEPHOSPHATE ISOMERASE"/>
    <property type="match status" value="1"/>
</dbReference>
<dbReference type="CDD" id="cd00311">
    <property type="entry name" value="TIM"/>
    <property type="match status" value="1"/>
</dbReference>
<comment type="similarity">
    <text evidence="3 8 9">Belongs to the triosephosphate isomerase family.</text>
</comment>
<comment type="pathway">
    <text evidence="1 8 9">Carbohydrate degradation; glycolysis; D-glyceraldehyde 3-phosphate from glycerone phosphate: step 1/1.</text>
</comment>
<accession>A0A1H2I2V6</accession>
<name>A0A1H2I2V6_9GAMM</name>
<comment type="pathway">
    <text evidence="8 9">Carbohydrate biosynthesis; gluconeogenesis.</text>
</comment>
<dbReference type="GO" id="GO:0006094">
    <property type="term" value="P:gluconeogenesis"/>
    <property type="evidence" value="ECO:0007669"/>
    <property type="project" value="UniProtKB-UniRule"/>
</dbReference>
<dbReference type="RefSeq" id="WP_092389396.1">
    <property type="nucleotide sequence ID" value="NZ_LT629787.1"/>
</dbReference>
<dbReference type="GO" id="GO:0046166">
    <property type="term" value="P:glyceraldehyde-3-phosphate biosynthetic process"/>
    <property type="evidence" value="ECO:0007669"/>
    <property type="project" value="TreeGrafter"/>
</dbReference>
<evidence type="ECO:0000313" key="11">
    <source>
        <dbReference type="Proteomes" id="UP000243924"/>
    </source>
</evidence>
<dbReference type="NCBIfam" id="TIGR00419">
    <property type="entry name" value="tim"/>
    <property type="match status" value="1"/>
</dbReference>
<evidence type="ECO:0000313" key="10">
    <source>
        <dbReference type="EMBL" id="SDU38226.1"/>
    </source>
</evidence>
<evidence type="ECO:0000256" key="3">
    <source>
        <dbReference type="ARBA" id="ARBA00007422"/>
    </source>
</evidence>
<dbReference type="STRING" id="1434072.SAMN05216210_3497"/>
<evidence type="ECO:0000256" key="4">
    <source>
        <dbReference type="ARBA" id="ARBA00022432"/>
    </source>
</evidence>
<keyword evidence="6 8" id="KW-0324">Glycolysis</keyword>
<dbReference type="InterPro" id="IPR022896">
    <property type="entry name" value="TrioseP_Isoase_bac/euk"/>
</dbReference>